<keyword evidence="1 2" id="KW-0238">DNA-binding</keyword>
<dbReference type="PANTHER" id="PTHR47691">
    <property type="entry name" value="REGULATOR-RELATED"/>
    <property type="match status" value="1"/>
</dbReference>
<dbReference type="GO" id="GO:0006355">
    <property type="term" value="P:regulation of DNA-templated transcription"/>
    <property type="evidence" value="ECO:0007669"/>
    <property type="project" value="InterPro"/>
</dbReference>
<dbReference type="RefSeq" id="WP_079567475.1">
    <property type="nucleotide sequence ID" value="NZ_LT670818.1"/>
</dbReference>
<organism evidence="4 5">
    <name type="scientific">Bradyrhizobium erythrophlei</name>
    <dbReference type="NCBI Taxonomy" id="1437360"/>
    <lineage>
        <taxon>Bacteria</taxon>
        <taxon>Pseudomonadati</taxon>
        <taxon>Pseudomonadota</taxon>
        <taxon>Alphaproteobacteria</taxon>
        <taxon>Hyphomicrobiales</taxon>
        <taxon>Nitrobacteraceae</taxon>
        <taxon>Bradyrhizobium</taxon>
    </lineage>
</organism>
<dbReference type="InterPro" id="IPR001867">
    <property type="entry name" value="OmpR/PhoB-type_DNA-bd"/>
</dbReference>
<proteinExistence type="predicted"/>
<name>A0A1M5MJ35_9BRAD</name>
<evidence type="ECO:0000313" key="5">
    <source>
        <dbReference type="Proteomes" id="UP000190675"/>
    </source>
</evidence>
<dbReference type="GO" id="GO:0003677">
    <property type="term" value="F:DNA binding"/>
    <property type="evidence" value="ECO:0007669"/>
    <property type="project" value="UniProtKB-UniRule"/>
</dbReference>
<evidence type="ECO:0000313" key="4">
    <source>
        <dbReference type="EMBL" id="SHG77221.1"/>
    </source>
</evidence>
<feature type="DNA-binding region" description="OmpR/PhoB-type" evidence="2">
    <location>
        <begin position="3"/>
        <end position="105"/>
    </location>
</feature>
<gene>
    <name evidence="4" type="ORF">SAMN05444169_4054</name>
</gene>
<reference evidence="4 5" key="1">
    <citation type="submission" date="2016-11" db="EMBL/GenBank/DDBJ databases">
        <authorList>
            <person name="Jaros S."/>
            <person name="Januszkiewicz K."/>
            <person name="Wedrychowicz H."/>
        </authorList>
    </citation>
    <scope>NUCLEOTIDE SEQUENCE [LARGE SCALE GENOMIC DNA]</scope>
    <source>
        <strain evidence="4 5">GAS242</strain>
    </source>
</reference>
<dbReference type="GO" id="GO:0000160">
    <property type="term" value="P:phosphorelay signal transduction system"/>
    <property type="evidence" value="ECO:0007669"/>
    <property type="project" value="InterPro"/>
</dbReference>
<dbReference type="AlphaFoldDB" id="A0A1M5MJ35"/>
<dbReference type="PROSITE" id="PS51755">
    <property type="entry name" value="OMPR_PHOB"/>
    <property type="match status" value="1"/>
</dbReference>
<dbReference type="Proteomes" id="UP000190675">
    <property type="component" value="Chromosome I"/>
</dbReference>
<dbReference type="Pfam" id="PF00486">
    <property type="entry name" value="Trans_reg_C"/>
    <property type="match status" value="1"/>
</dbReference>
<dbReference type="SMART" id="SM00862">
    <property type="entry name" value="Trans_reg_C"/>
    <property type="match status" value="1"/>
</dbReference>
<evidence type="ECO:0000256" key="1">
    <source>
        <dbReference type="ARBA" id="ARBA00023125"/>
    </source>
</evidence>
<dbReference type="PANTHER" id="PTHR47691:SF3">
    <property type="entry name" value="HTH-TYPE TRANSCRIPTIONAL REGULATOR RV0890C-RELATED"/>
    <property type="match status" value="1"/>
</dbReference>
<accession>A0A1M5MJ35</accession>
<dbReference type="Gene3D" id="1.10.10.10">
    <property type="entry name" value="Winged helix-like DNA-binding domain superfamily/Winged helix DNA-binding domain"/>
    <property type="match status" value="1"/>
</dbReference>
<feature type="domain" description="OmpR/PhoB-type" evidence="3">
    <location>
        <begin position="3"/>
        <end position="105"/>
    </location>
</feature>
<evidence type="ECO:0000259" key="3">
    <source>
        <dbReference type="PROSITE" id="PS51755"/>
    </source>
</evidence>
<dbReference type="OrthoDB" id="4473689at2"/>
<dbReference type="SUPFAM" id="SSF46894">
    <property type="entry name" value="C-terminal effector domain of the bipartite response regulators"/>
    <property type="match status" value="1"/>
</dbReference>
<sequence length="139" mass="15600">MMEPVTETRDATSLRLFSLDASRRLLVEDGIELGARTLDILMELVSRPCDVVSKNDLLARVCPDVIVEEGSLRFHIVDLRKAFGYAKDDARDIATLRARGYCFVAGDRVEEIAASARFPHANRPPPLIGMFKRDRGQRV</sequence>
<evidence type="ECO:0000256" key="2">
    <source>
        <dbReference type="PROSITE-ProRule" id="PRU01091"/>
    </source>
</evidence>
<protein>
    <submittedName>
        <fullName evidence="4">DNA-binding winged helix-turn-helix (WHTH) domain-containing protein</fullName>
    </submittedName>
</protein>
<dbReference type="EMBL" id="LT670818">
    <property type="protein sequence ID" value="SHG77221.1"/>
    <property type="molecule type" value="Genomic_DNA"/>
</dbReference>
<dbReference type="InterPro" id="IPR016032">
    <property type="entry name" value="Sig_transdc_resp-reg_C-effctor"/>
</dbReference>
<dbReference type="InterPro" id="IPR036388">
    <property type="entry name" value="WH-like_DNA-bd_sf"/>
</dbReference>